<dbReference type="AlphaFoldDB" id="A0A4Y2LET5"/>
<sequence>MPLKYKNHKILERPRSSIKDKGNSLSPSKTTTTAGIVRILRKLPSSPNTSGGATLTKKAQAVGVKSITLNERGLKFQSDIRTAIVFCLKGRMGRFRIDRIKDVGQCSYILKQFTFVASLYAGLRGWEDAW</sequence>
<organism evidence="2 3">
    <name type="scientific">Araneus ventricosus</name>
    <name type="common">Orbweaver spider</name>
    <name type="synonym">Epeira ventricosa</name>
    <dbReference type="NCBI Taxonomy" id="182803"/>
    <lineage>
        <taxon>Eukaryota</taxon>
        <taxon>Metazoa</taxon>
        <taxon>Ecdysozoa</taxon>
        <taxon>Arthropoda</taxon>
        <taxon>Chelicerata</taxon>
        <taxon>Arachnida</taxon>
        <taxon>Araneae</taxon>
        <taxon>Araneomorphae</taxon>
        <taxon>Entelegynae</taxon>
        <taxon>Araneoidea</taxon>
        <taxon>Araneidae</taxon>
        <taxon>Araneus</taxon>
    </lineage>
</organism>
<evidence type="ECO:0000256" key="1">
    <source>
        <dbReference type="SAM" id="MobiDB-lite"/>
    </source>
</evidence>
<evidence type="ECO:0000313" key="3">
    <source>
        <dbReference type="Proteomes" id="UP000499080"/>
    </source>
</evidence>
<reference evidence="2 3" key="1">
    <citation type="journal article" date="2019" name="Sci. Rep.">
        <title>Orb-weaving spider Araneus ventricosus genome elucidates the spidroin gene catalogue.</title>
        <authorList>
            <person name="Kono N."/>
            <person name="Nakamura H."/>
            <person name="Ohtoshi R."/>
            <person name="Moran D.A.P."/>
            <person name="Shinohara A."/>
            <person name="Yoshida Y."/>
            <person name="Fujiwara M."/>
            <person name="Mori M."/>
            <person name="Tomita M."/>
            <person name="Arakawa K."/>
        </authorList>
    </citation>
    <scope>NUCLEOTIDE SEQUENCE [LARGE SCALE GENOMIC DNA]</scope>
</reference>
<feature type="region of interest" description="Disordered" evidence="1">
    <location>
        <begin position="11"/>
        <end position="30"/>
    </location>
</feature>
<protein>
    <submittedName>
        <fullName evidence="2">Uncharacterized protein</fullName>
    </submittedName>
</protein>
<dbReference type="EMBL" id="BGPR01005647">
    <property type="protein sequence ID" value="GBN12106.1"/>
    <property type="molecule type" value="Genomic_DNA"/>
</dbReference>
<comment type="caution">
    <text evidence="2">The sequence shown here is derived from an EMBL/GenBank/DDBJ whole genome shotgun (WGS) entry which is preliminary data.</text>
</comment>
<proteinExistence type="predicted"/>
<accession>A0A4Y2LET5</accession>
<gene>
    <name evidence="2" type="ORF">AVEN_118124_1</name>
</gene>
<keyword evidence="3" id="KW-1185">Reference proteome</keyword>
<feature type="compositionally biased region" description="Basic and acidic residues" evidence="1">
    <location>
        <begin position="11"/>
        <end position="22"/>
    </location>
</feature>
<evidence type="ECO:0000313" key="2">
    <source>
        <dbReference type="EMBL" id="GBN12106.1"/>
    </source>
</evidence>
<name>A0A4Y2LET5_ARAVE</name>
<dbReference type="Proteomes" id="UP000499080">
    <property type="component" value="Unassembled WGS sequence"/>
</dbReference>